<feature type="compositionally biased region" description="Basic and acidic residues" evidence="2">
    <location>
        <begin position="554"/>
        <end position="564"/>
    </location>
</feature>
<evidence type="ECO:0000259" key="3">
    <source>
        <dbReference type="PROSITE" id="PS50157"/>
    </source>
</evidence>
<feature type="region of interest" description="Disordered" evidence="2">
    <location>
        <begin position="227"/>
        <end position="256"/>
    </location>
</feature>
<dbReference type="PROSITE" id="PS00028">
    <property type="entry name" value="ZINC_FINGER_C2H2_1"/>
    <property type="match status" value="3"/>
</dbReference>
<dbReference type="GO" id="GO:0008270">
    <property type="term" value="F:zinc ion binding"/>
    <property type="evidence" value="ECO:0007669"/>
    <property type="project" value="UniProtKB-KW"/>
</dbReference>
<feature type="region of interest" description="Disordered" evidence="2">
    <location>
        <begin position="371"/>
        <end position="394"/>
    </location>
</feature>
<reference evidence="7" key="2">
    <citation type="submission" date="2025-04" db="UniProtKB">
        <authorList>
            <consortium name="RefSeq"/>
        </authorList>
    </citation>
    <scope>IDENTIFICATION</scope>
    <source>
        <tissue evidence="7">Muscle</tissue>
    </source>
</reference>
<dbReference type="SMART" id="SM00355">
    <property type="entry name" value="ZnF_C2H2"/>
    <property type="match status" value="6"/>
</dbReference>
<evidence type="ECO:0000313" key="7">
    <source>
        <dbReference type="RefSeq" id="XP_035869065.1"/>
    </source>
</evidence>
<feature type="domain" description="C2H2-type" evidence="3">
    <location>
        <begin position="326"/>
        <end position="354"/>
    </location>
</feature>
<protein>
    <submittedName>
        <fullName evidence="4">Basonuclin 1</fullName>
    </submittedName>
    <submittedName>
        <fullName evidence="7">Zinc finger protein basonuclin-1</fullName>
    </submittedName>
</protein>
<feature type="region of interest" description="Disordered" evidence="2">
    <location>
        <begin position="943"/>
        <end position="967"/>
    </location>
</feature>
<feature type="compositionally biased region" description="Basic and acidic residues" evidence="2">
    <location>
        <begin position="595"/>
        <end position="611"/>
    </location>
</feature>
<evidence type="ECO:0000313" key="6">
    <source>
        <dbReference type="Proteomes" id="UP000664940"/>
    </source>
</evidence>
<dbReference type="GeneID" id="114488686"/>
<dbReference type="PROSITE" id="PS50157">
    <property type="entry name" value="ZINC_FINGER_C2H2_2"/>
    <property type="match status" value="3"/>
</dbReference>
<feature type="compositionally biased region" description="Basic and acidic residues" evidence="2">
    <location>
        <begin position="618"/>
        <end position="628"/>
    </location>
</feature>
<dbReference type="CTD" id="646"/>
<name>A0A7E6CPZ3_9CHIR</name>
<keyword evidence="5" id="KW-1185">Reference proteome</keyword>
<keyword evidence="1" id="KW-0479">Metal-binding</keyword>
<feature type="region of interest" description="Disordered" evidence="2">
    <location>
        <begin position="527"/>
        <end position="632"/>
    </location>
</feature>
<dbReference type="OrthoDB" id="10070972at2759"/>
<evidence type="ECO:0000256" key="1">
    <source>
        <dbReference type="PROSITE-ProRule" id="PRU00042"/>
    </source>
</evidence>
<feature type="domain" description="C2H2-type" evidence="3">
    <location>
        <begin position="692"/>
        <end position="720"/>
    </location>
</feature>
<sequence length="967" mass="104686">MAEAIGCTLNCSCQSFKPGKINHRQCEQCRHGWVAHALSKLRIPPVYPTSQVEIVQSSVVFDISSLMLYGTQAIPVRLKILLDRLFSVLTQDEVLRILHALDWTLQDYVRGYVLQDASGKVLDHWSIMTGEEEVATLQQFLRFGETKSIVELMAVQEKEEPSAALVPPPAANVDIRAFLESCGHRGSGDKGGPGGGVHPFESLINNMTFMLPFQFFNPVPPTLLGSLPEQYVLEPPGQDPGQDPRPEVHGAFPEGGFLASSSAPPFQVEKEPCLSCPEAVSSREDSAHASDSGSYHAVPKLERPPLSPEAKGKPERNSLGAKKGRVFCTACEKTFYDKGTLKIHYNAVHLKIKHKCTIEGCNMVFSSLRSRNRHSANPNPRLHMPMNRNNRDKDLRGSLSLATSESCKRAGFSAMTSPGCRPLPGCPGSGEDARSPAGAFPGVGQNGVLFPNLKTVQPVLPFYRSPATPAELANTPGLLPSLPLLSSSISEQLASSEAPFDALPKKKSRKSSMPIKIEKEAVEIAGERRHALSSDEDTPLQVVSEDEPEACSPRSDRALGERHAPCGRSGKPLPDGQRGCRLPSVIEPRGAISRTPERAAQDSERETEQKPELPTVPREAEDSGRDLHLPPGMEPCVSFPDFISLQQRLLAGGLLGALSTRGAAFPGFEDTKALEPPGPHASAARQKEEGRHQCDVCQKTFKNACGVKMHHKNMHGKETHACTVEGCSATFPSRRSRDRHSSNLSLHQKVLAPDPAESGEEHFRATYLLKDTAKDAYQDVAFAPQAAQTSVIFKGTSRMGSLVYPMAPGRGAGLESYSSGPPGEGTVLDLSTTSSMRSESSSHSSWDSDGASEEGAVLMEDSDGTCDGSSLVPGGDDEYPICVLMDRADQGLASLPPGLPITCHLCQKTYSNRGTFRAHYKTVHLRQLHKCKVPGCNTMFSSVRSRNRHSQNPNLHRSLASSPGALQ</sequence>
<dbReference type="Gene3D" id="3.30.160.60">
    <property type="entry name" value="Classic Zinc Finger"/>
    <property type="match status" value="3"/>
</dbReference>
<dbReference type="EMBL" id="JABVXQ010000014">
    <property type="protein sequence ID" value="KAF6076697.1"/>
    <property type="molecule type" value="Genomic_DNA"/>
</dbReference>
<feature type="region of interest" description="Disordered" evidence="2">
    <location>
        <begin position="284"/>
        <end position="319"/>
    </location>
</feature>
<dbReference type="Pfam" id="PF12874">
    <property type="entry name" value="zf-met"/>
    <property type="match status" value="1"/>
</dbReference>
<feature type="compositionally biased region" description="Acidic residues" evidence="2">
    <location>
        <begin position="534"/>
        <end position="549"/>
    </location>
</feature>
<dbReference type="Pfam" id="PF00096">
    <property type="entry name" value="zf-C2H2"/>
    <property type="match status" value="1"/>
</dbReference>
<evidence type="ECO:0000256" key="2">
    <source>
        <dbReference type="SAM" id="MobiDB-lite"/>
    </source>
</evidence>
<feature type="domain" description="C2H2-type" evidence="3">
    <location>
        <begin position="901"/>
        <end position="924"/>
    </location>
</feature>
<keyword evidence="1" id="KW-0863">Zinc-finger</keyword>
<dbReference type="Proteomes" id="UP000664940">
    <property type="component" value="Unassembled WGS sequence"/>
</dbReference>
<accession>A0A7E6CPZ3</accession>
<dbReference type="InterPro" id="IPR013087">
    <property type="entry name" value="Znf_C2H2_type"/>
</dbReference>
<evidence type="ECO:0000313" key="5">
    <source>
        <dbReference type="Proteomes" id="UP000504628"/>
    </source>
</evidence>
<dbReference type="PANTHER" id="PTHR15021">
    <property type="entry name" value="DISCONNECTED-RELATED"/>
    <property type="match status" value="1"/>
</dbReference>
<dbReference type="KEGG" id="pdic:114488686"/>
<dbReference type="GO" id="GO:0006356">
    <property type="term" value="P:regulation of transcription by RNA polymerase I"/>
    <property type="evidence" value="ECO:0007669"/>
    <property type="project" value="TreeGrafter"/>
</dbReference>
<feature type="compositionally biased region" description="Low complexity" evidence="2">
    <location>
        <begin position="831"/>
        <end position="849"/>
    </location>
</feature>
<feature type="region of interest" description="Disordered" evidence="2">
    <location>
        <begin position="814"/>
        <end position="852"/>
    </location>
</feature>
<dbReference type="PANTHER" id="PTHR15021:SF1">
    <property type="entry name" value="ZINC FINGER PROTEIN BASONUCLIN-1"/>
    <property type="match status" value="1"/>
</dbReference>
<dbReference type="Proteomes" id="UP000504628">
    <property type="component" value="Chromosome 12"/>
</dbReference>
<dbReference type="AlphaFoldDB" id="A0A7E6CPZ3"/>
<organism evidence="5 7">
    <name type="scientific">Phyllostomus discolor</name>
    <name type="common">pale spear-nosed bat</name>
    <dbReference type="NCBI Taxonomy" id="89673"/>
    <lineage>
        <taxon>Eukaryota</taxon>
        <taxon>Metazoa</taxon>
        <taxon>Chordata</taxon>
        <taxon>Craniata</taxon>
        <taxon>Vertebrata</taxon>
        <taxon>Euteleostomi</taxon>
        <taxon>Mammalia</taxon>
        <taxon>Eutheria</taxon>
        <taxon>Laurasiatheria</taxon>
        <taxon>Chiroptera</taxon>
        <taxon>Yangochiroptera</taxon>
        <taxon>Phyllostomidae</taxon>
        <taxon>Phyllostominae</taxon>
        <taxon>Phyllostomus</taxon>
    </lineage>
</organism>
<keyword evidence="1" id="KW-0862">Zinc</keyword>
<proteinExistence type="predicted"/>
<dbReference type="GO" id="GO:0005634">
    <property type="term" value="C:nucleus"/>
    <property type="evidence" value="ECO:0007669"/>
    <property type="project" value="TreeGrafter"/>
</dbReference>
<evidence type="ECO:0000313" key="4">
    <source>
        <dbReference type="EMBL" id="KAF6076697.1"/>
    </source>
</evidence>
<feature type="compositionally biased region" description="Polar residues" evidence="2">
    <location>
        <begin position="943"/>
        <end position="961"/>
    </location>
</feature>
<feature type="region of interest" description="Disordered" evidence="2">
    <location>
        <begin position="670"/>
        <end position="691"/>
    </location>
</feature>
<reference evidence="4 6" key="1">
    <citation type="journal article" date="2020" name="Nature">
        <title>Six reference-quality genomes reveal evolution of bat adaptations.</title>
        <authorList>
            <person name="Jebb D."/>
            <person name="Huang Z."/>
            <person name="Pippel M."/>
            <person name="Hughes G.M."/>
            <person name="Lavrichenko K."/>
            <person name="Devanna P."/>
            <person name="Winkler S."/>
            <person name="Jermiin L.S."/>
            <person name="Skirmuntt E.C."/>
            <person name="Katzourakis A."/>
            <person name="Burkitt-Gray L."/>
            <person name="Ray D.A."/>
            <person name="Sullivan K.A.M."/>
            <person name="Roscito J.G."/>
            <person name="Kirilenko B.M."/>
            <person name="Davalos L.M."/>
            <person name="Corthals A.P."/>
            <person name="Power M.L."/>
            <person name="Jones G."/>
            <person name="Ransome R.D."/>
            <person name="Dechmann D.K.N."/>
            <person name="Locatelli A.G."/>
            <person name="Puechmaille S.J."/>
            <person name="Fedrigo O."/>
            <person name="Jarvis E.D."/>
            <person name="Hiller M."/>
            <person name="Vernes S.C."/>
            <person name="Myers E.W."/>
            <person name="Teeling E.C."/>
        </authorList>
    </citation>
    <scope>NUCLEOTIDE SEQUENCE [LARGE SCALE GENOMIC DNA]</scope>
    <source>
        <strain evidence="4">Bat1K_MPI-CBG_1</strain>
    </source>
</reference>
<dbReference type="InterPro" id="IPR040436">
    <property type="entry name" value="Disconnected-like"/>
</dbReference>
<gene>
    <name evidence="7" type="primary">BNC1</name>
    <name evidence="4" type="ORF">HJG60_001503</name>
</gene>
<dbReference type="RefSeq" id="XP_035869065.1">
    <property type="nucleotide sequence ID" value="XM_036013172.1"/>
</dbReference>